<evidence type="ECO:0000313" key="2">
    <source>
        <dbReference type="Proteomes" id="UP001139366"/>
    </source>
</evidence>
<comment type="caution">
    <text evidence="1">The sequence shown here is derived from an EMBL/GenBank/DDBJ whole genome shotgun (WGS) entry which is preliminary data.</text>
</comment>
<dbReference type="Proteomes" id="UP001139366">
    <property type="component" value="Unassembled WGS sequence"/>
</dbReference>
<protein>
    <submittedName>
        <fullName evidence="1">Uncharacterized protein</fullName>
    </submittedName>
</protein>
<dbReference type="RefSeq" id="WP_223705204.1">
    <property type="nucleotide sequence ID" value="NZ_JAINUY010000002.1"/>
</dbReference>
<organism evidence="1 2">
    <name type="scientific">Flavobacterium potami</name>
    <dbReference type="NCBI Taxonomy" id="2872310"/>
    <lineage>
        <taxon>Bacteria</taxon>
        <taxon>Pseudomonadati</taxon>
        <taxon>Bacteroidota</taxon>
        <taxon>Flavobacteriia</taxon>
        <taxon>Flavobacteriales</taxon>
        <taxon>Flavobacteriaceae</taxon>
        <taxon>Flavobacterium</taxon>
    </lineage>
</organism>
<evidence type="ECO:0000313" key="1">
    <source>
        <dbReference type="EMBL" id="MBZ4034485.1"/>
    </source>
</evidence>
<keyword evidence="2" id="KW-1185">Reference proteome</keyword>
<name>A0A9X1H976_9FLAO</name>
<proteinExistence type="predicted"/>
<dbReference type="AlphaFoldDB" id="A0A9X1H976"/>
<reference evidence="1 2" key="1">
    <citation type="journal article" date="2023" name="Antonie Van Leeuwenhoek">
        <title>Flavobacterium potami sp. nov., a multi-metal resistance genes harbouring bacterium isolated from shallow river silt.</title>
        <authorList>
            <person name="Li S."/>
            <person name="Mao S."/>
            <person name="Mu W."/>
            <person name="Guo B."/>
            <person name="Li C."/>
            <person name="Zhu Q."/>
            <person name="Hou X."/>
            <person name="Zhao Y."/>
            <person name="Wei S."/>
            <person name="Liu H."/>
            <person name="Liu A."/>
        </authorList>
    </citation>
    <scope>NUCLEOTIDE SEQUENCE [LARGE SCALE GENOMIC DNA]</scope>
    <source>
        <strain evidence="1 2">17A</strain>
    </source>
</reference>
<sequence length="178" mass="20503">MKYLLFTFFTLSISFAQSPKQVIKKLGSDPVFFIDSVSVQRSDLEKYAPEDISSVTVFKGKEAVELLGEDGKDGAVYIETTLFCKKRYWKYFTSKSSKYKELVSSPEQDTNVQYIINDRVLTDKSAGDLATIDDKIFKSIQFIPKEELIKKYNIQDKDYGFQIMSKIPKDLYNAKSKF</sequence>
<dbReference type="EMBL" id="JAINUY010000002">
    <property type="protein sequence ID" value="MBZ4034485.1"/>
    <property type="molecule type" value="Genomic_DNA"/>
</dbReference>
<gene>
    <name evidence="1" type="ORF">K6T82_06890</name>
</gene>
<accession>A0A9X1H976</accession>